<dbReference type="Gene3D" id="3.20.20.370">
    <property type="entry name" value="Glycoside hydrolase/deacetylase"/>
    <property type="match status" value="1"/>
</dbReference>
<dbReference type="Proteomes" id="UP000078599">
    <property type="component" value="Unassembled WGS sequence"/>
</dbReference>
<evidence type="ECO:0000256" key="1">
    <source>
        <dbReference type="SAM" id="Phobius"/>
    </source>
</evidence>
<reference evidence="5" key="2">
    <citation type="journal article" date="2010" name="PLoS Genet.">
        <title>Structure, function, and evolution of the Thiomonas spp. genome.</title>
        <authorList>
            <person name="Arsene-Ploetze F."/>
            <person name="Koechler S."/>
            <person name="Marchal M."/>
            <person name="Coppee J.Y."/>
            <person name="Chandler M."/>
            <person name="Bonnefoy V."/>
            <person name="Brochier-Armanet C."/>
            <person name="Barakat M."/>
            <person name="Barbe V."/>
            <person name="Battaglia-Brunet F."/>
            <person name="Bruneel O."/>
            <person name="Bryan C.G."/>
            <person name="Cleiss-Arnold J."/>
            <person name="Cruveiller S."/>
            <person name="Erhardt M."/>
            <person name="Heinrich-Salmeron A."/>
            <person name="Hommais F."/>
            <person name="Joulian C."/>
            <person name="Krin E."/>
            <person name="Lieutaud A."/>
            <person name="Lievremont D."/>
            <person name="Michel C."/>
            <person name="Muller D."/>
            <person name="Ortet P."/>
            <person name="Proux C."/>
            <person name="Siguier P."/>
            <person name="Roche D."/>
            <person name="Rouy Z."/>
            <person name="Salvignol G."/>
            <person name="Slyemi D."/>
            <person name="Talla E."/>
            <person name="Weiss S."/>
            <person name="Weissenbach J."/>
            <person name="Medigue C."/>
            <person name="Bertin P.N."/>
        </authorList>
    </citation>
    <scope>NUCLEOTIDE SEQUENCE [LARGE SCALE GENOMIC DNA]</scope>
    <source>
        <strain evidence="5">DSM 22701 / CIP 110005 / 3As</strain>
    </source>
</reference>
<dbReference type="GO" id="GO:0005975">
    <property type="term" value="P:carbohydrate metabolic process"/>
    <property type="evidence" value="ECO:0007669"/>
    <property type="project" value="InterPro"/>
</dbReference>
<dbReference type="RefSeq" id="WP_013106509.1">
    <property type="nucleotide sequence ID" value="NC_014145.1"/>
</dbReference>
<dbReference type="HOGENOM" id="CLU_021264_0_3_4"/>
<dbReference type="AlphaFoldDB" id="D6CVA5"/>
<keyword evidence="6" id="KW-1185">Reference proteome</keyword>
<dbReference type="Proteomes" id="UP000002372">
    <property type="component" value="Chromosome"/>
</dbReference>
<dbReference type="PANTHER" id="PTHR10587">
    <property type="entry name" value="GLYCOSYL TRANSFERASE-RELATED"/>
    <property type="match status" value="1"/>
</dbReference>
<dbReference type="GO" id="GO:0016810">
    <property type="term" value="F:hydrolase activity, acting on carbon-nitrogen (but not peptide) bonds"/>
    <property type="evidence" value="ECO:0007669"/>
    <property type="project" value="InterPro"/>
</dbReference>
<proteinExistence type="predicted"/>
<keyword evidence="1" id="KW-0812">Transmembrane</keyword>
<organism evidence="3 5">
    <name type="scientific">Thiomonas arsenitoxydans (strain DSM 22701 / CIP 110005 / 3As)</name>
    <dbReference type="NCBI Taxonomy" id="426114"/>
    <lineage>
        <taxon>Bacteria</taxon>
        <taxon>Pseudomonadati</taxon>
        <taxon>Pseudomonadota</taxon>
        <taxon>Betaproteobacteria</taxon>
        <taxon>Burkholderiales</taxon>
        <taxon>Thiomonas</taxon>
    </lineage>
</organism>
<dbReference type="SUPFAM" id="SSF88713">
    <property type="entry name" value="Glycoside hydrolase/deacetylase"/>
    <property type="match status" value="1"/>
</dbReference>
<dbReference type="KEGG" id="thi:THI_2606"/>
<dbReference type="InterPro" id="IPR050248">
    <property type="entry name" value="Polysacc_deacetylase_ArnD"/>
</dbReference>
<dbReference type="eggNOG" id="COG0726">
    <property type="taxonomic scope" value="Bacteria"/>
</dbReference>
<dbReference type="EMBL" id="FP475956">
    <property type="protein sequence ID" value="CAZ89224.1"/>
    <property type="molecule type" value="Genomic_DNA"/>
</dbReference>
<evidence type="ECO:0000313" key="3">
    <source>
        <dbReference type="EMBL" id="CAZ89224.1"/>
    </source>
</evidence>
<feature type="transmembrane region" description="Helical" evidence="1">
    <location>
        <begin position="20"/>
        <end position="37"/>
    </location>
</feature>
<dbReference type="InterPro" id="IPR002509">
    <property type="entry name" value="NODB_dom"/>
</dbReference>
<name>D6CVA5_THIA3</name>
<dbReference type="Pfam" id="PF01522">
    <property type="entry name" value="Polysacc_deac_1"/>
    <property type="match status" value="1"/>
</dbReference>
<dbReference type="InterPro" id="IPR011330">
    <property type="entry name" value="Glyco_hydro/deAcase_b/a-brl"/>
</dbReference>
<dbReference type="OrthoDB" id="9074860at2"/>
<dbReference type="PROSITE" id="PS51677">
    <property type="entry name" value="NODB"/>
    <property type="match status" value="1"/>
</dbReference>
<gene>
    <name evidence="3" type="ordered locus">THI_2606</name>
    <name evidence="4" type="ORF">THICB1_50059</name>
</gene>
<dbReference type="EMBL" id="CTRI01000027">
    <property type="protein sequence ID" value="CQR35075.1"/>
    <property type="molecule type" value="Genomic_DNA"/>
</dbReference>
<reference evidence="3" key="3">
    <citation type="submission" date="2010-07" db="EMBL/GenBank/DDBJ databases">
        <authorList>
            <person name="Genoscope - CEA"/>
        </authorList>
    </citation>
    <scope>NUCLEOTIDE SEQUENCE</scope>
    <source>
        <strain evidence="3">3As</strain>
    </source>
</reference>
<keyword evidence="1" id="KW-1133">Transmembrane helix</keyword>
<evidence type="ECO:0000259" key="2">
    <source>
        <dbReference type="PROSITE" id="PS51677"/>
    </source>
</evidence>
<protein>
    <submittedName>
        <fullName evidence="3">Deacetylase</fullName>
    </submittedName>
</protein>
<evidence type="ECO:0000313" key="6">
    <source>
        <dbReference type="Proteomes" id="UP000078599"/>
    </source>
</evidence>
<evidence type="ECO:0000313" key="4">
    <source>
        <dbReference type="EMBL" id="CQR35075.1"/>
    </source>
</evidence>
<sequence>MPDDCATVLPPVPAWQPTPLILASIALHALALGAVLWQFDLWPWALTALVLNHSVLTATGLWPRSQALGPNLTRLPEAAARRGEVALTIDDGPDPLITPAVLDLLDAHGARATFFCIAERARSHPELCRAIVLRGHAVENHSDRHRHSFSLLGPRGYARELQAAQVDLRHITGVTPRFFRAPAGLRNPFLGPILARHQLLLASWTRRGFDTRESRPAVVLHRLVHKLGPGDILLLHDGHAARTAQGRPVILEVLPALLHAIRTAGLTTVTLRVACATPDTPAAPARPQ</sequence>
<accession>D6CVA5</accession>
<evidence type="ECO:0000313" key="5">
    <source>
        <dbReference type="Proteomes" id="UP000002372"/>
    </source>
</evidence>
<reference evidence="4 6" key="4">
    <citation type="submission" date="2015-03" db="EMBL/GenBank/DDBJ databases">
        <authorList>
            <person name="Regsiter A."/>
            <person name="william w."/>
        </authorList>
    </citation>
    <scope>NUCLEOTIDE SEQUENCE [LARGE SCALE GENOMIC DNA]</scope>
    <source>
        <strain evidence="4 6">CB1</strain>
    </source>
</reference>
<reference key="1">
    <citation type="submission" date="2009-07" db="EMBL/GenBank/DDBJ databases">
        <authorList>
            <person name="Genoscope - CEA"/>
        </authorList>
    </citation>
    <scope>NUCLEOTIDE SEQUENCE</scope>
    <source>
        <strain>3As</strain>
    </source>
</reference>
<feature type="domain" description="NodB homology" evidence="2">
    <location>
        <begin position="83"/>
        <end position="269"/>
    </location>
</feature>
<dbReference type="PANTHER" id="PTHR10587:SF137">
    <property type="entry name" value="4-DEOXY-4-FORMAMIDO-L-ARABINOSE-PHOSPHOUNDECAPRENOL DEFORMYLASE ARND-RELATED"/>
    <property type="match status" value="1"/>
</dbReference>
<dbReference type="CDD" id="cd10959">
    <property type="entry name" value="CE4_NodB_like_3"/>
    <property type="match status" value="1"/>
</dbReference>
<keyword evidence="1" id="KW-0472">Membrane</keyword>